<sequence>GWSAAENLAKIQSEDIPRIEAWAQRTGSCFAAEKTELIHITRKRKEQSQGQLIMNGNVIKPSTTAKLL</sequence>
<dbReference type="Proteomes" id="UP000191672">
    <property type="component" value="Unassembled WGS sequence"/>
</dbReference>
<reference evidence="2" key="1">
    <citation type="journal article" date="2017" name="Nat. Microbiol.">
        <title>Global analysis of biosynthetic gene clusters reveals vast potential of secondary metabolite production in Penicillium species.</title>
        <authorList>
            <person name="Nielsen J.C."/>
            <person name="Grijseels S."/>
            <person name="Prigent S."/>
            <person name="Ji B."/>
            <person name="Dainat J."/>
            <person name="Nielsen K.F."/>
            <person name="Frisvad J.C."/>
            <person name="Workman M."/>
            <person name="Nielsen J."/>
        </authorList>
    </citation>
    <scope>NUCLEOTIDE SEQUENCE [LARGE SCALE GENOMIC DNA]</scope>
    <source>
        <strain evidence="2">IBT 31811</strain>
    </source>
</reference>
<feature type="non-terminal residue" evidence="1">
    <location>
        <position position="68"/>
    </location>
</feature>
<dbReference type="STRING" id="416450.A0A1V6NKG8"/>
<proteinExistence type="predicted"/>
<comment type="caution">
    <text evidence="1">The sequence shown here is derived from an EMBL/GenBank/DDBJ whole genome shotgun (WGS) entry which is preliminary data.</text>
</comment>
<dbReference type="AlphaFoldDB" id="A0A1V6NKG8"/>
<evidence type="ECO:0000313" key="1">
    <source>
        <dbReference type="EMBL" id="OQD64936.1"/>
    </source>
</evidence>
<protein>
    <submittedName>
        <fullName evidence="1">Uncharacterized protein</fullName>
    </submittedName>
</protein>
<accession>A0A1V6NKG8</accession>
<organism evidence="1 2">
    <name type="scientific">Penicillium antarcticum</name>
    <dbReference type="NCBI Taxonomy" id="416450"/>
    <lineage>
        <taxon>Eukaryota</taxon>
        <taxon>Fungi</taxon>
        <taxon>Dikarya</taxon>
        <taxon>Ascomycota</taxon>
        <taxon>Pezizomycotina</taxon>
        <taxon>Eurotiomycetes</taxon>
        <taxon>Eurotiomycetidae</taxon>
        <taxon>Eurotiales</taxon>
        <taxon>Aspergillaceae</taxon>
        <taxon>Penicillium</taxon>
    </lineage>
</organism>
<feature type="non-terminal residue" evidence="1">
    <location>
        <position position="1"/>
    </location>
</feature>
<evidence type="ECO:0000313" key="2">
    <source>
        <dbReference type="Proteomes" id="UP000191672"/>
    </source>
</evidence>
<name>A0A1V6NKG8_9EURO</name>
<gene>
    <name evidence="1" type="ORF">PENANT_c419G07453</name>
</gene>
<keyword evidence="2" id="KW-1185">Reference proteome</keyword>
<dbReference type="EMBL" id="MDYN01000419">
    <property type="protein sequence ID" value="OQD64936.1"/>
    <property type="molecule type" value="Genomic_DNA"/>
</dbReference>